<proteinExistence type="inferred from homology"/>
<dbReference type="InterPro" id="IPR029069">
    <property type="entry name" value="HotDog_dom_sf"/>
</dbReference>
<feature type="domain" description="Acyl-CoA thioesterase-like N-terminal HotDog" evidence="3">
    <location>
        <begin position="57"/>
        <end position="141"/>
    </location>
</feature>
<dbReference type="GO" id="GO:0009062">
    <property type="term" value="P:fatty acid catabolic process"/>
    <property type="evidence" value="ECO:0007669"/>
    <property type="project" value="TreeGrafter"/>
</dbReference>
<reference evidence="4 5" key="1">
    <citation type="submission" date="2020-01" db="EMBL/GenBank/DDBJ databases">
        <title>Draft genome sequence of Aspergillus udagawae IFM 46972.</title>
        <authorList>
            <person name="Takahashi H."/>
            <person name="Yaguchi T."/>
        </authorList>
    </citation>
    <scope>NUCLEOTIDE SEQUENCE [LARGE SCALE GENOMIC DNA]</scope>
    <source>
        <strain evidence="4 5">IFM 46972</strain>
    </source>
</reference>
<evidence type="ECO:0000313" key="5">
    <source>
        <dbReference type="Proteomes" id="UP000465221"/>
    </source>
</evidence>
<protein>
    <submittedName>
        <fullName evidence="4">Acyl-coenzyme A thioesterase 8</fullName>
    </submittedName>
</protein>
<dbReference type="AlphaFoldDB" id="A0A8H3NHF0"/>
<dbReference type="PANTHER" id="PTHR11066:SF64">
    <property type="entry name" value="ACYL-COA THIOESTERASE (AFU_ORTHOLOGUE AFUA_1G12060)"/>
    <property type="match status" value="1"/>
</dbReference>
<dbReference type="GO" id="GO:0047617">
    <property type="term" value="F:fatty acyl-CoA hydrolase activity"/>
    <property type="evidence" value="ECO:0007669"/>
    <property type="project" value="InterPro"/>
</dbReference>
<evidence type="ECO:0000256" key="1">
    <source>
        <dbReference type="ARBA" id="ARBA00006538"/>
    </source>
</evidence>
<dbReference type="Gene3D" id="2.40.160.210">
    <property type="entry name" value="Acyl-CoA thioesterase, double hotdog domain"/>
    <property type="match status" value="1"/>
</dbReference>
<evidence type="ECO:0000256" key="2">
    <source>
        <dbReference type="ARBA" id="ARBA00022801"/>
    </source>
</evidence>
<dbReference type="CDD" id="cd03444">
    <property type="entry name" value="Thioesterase_II_repeat1"/>
    <property type="match status" value="1"/>
</dbReference>
<dbReference type="Proteomes" id="UP000465221">
    <property type="component" value="Unassembled WGS sequence"/>
</dbReference>
<comment type="similarity">
    <text evidence="1">Belongs to the C/M/P thioester hydrolase family.</text>
</comment>
<comment type="caution">
    <text evidence="4">The sequence shown here is derived from an EMBL/GenBank/DDBJ whole genome shotgun (WGS) entry which is preliminary data.</text>
</comment>
<keyword evidence="2" id="KW-0378">Hydrolase</keyword>
<name>A0A8H3NHF0_9EURO</name>
<dbReference type="InterPro" id="IPR049449">
    <property type="entry name" value="TesB_ACOT8-like_N"/>
</dbReference>
<accession>A0A8H3NHF0</accession>
<evidence type="ECO:0000313" key="4">
    <source>
        <dbReference type="EMBL" id="GFF29859.1"/>
    </source>
</evidence>
<evidence type="ECO:0000259" key="3">
    <source>
        <dbReference type="Pfam" id="PF13622"/>
    </source>
</evidence>
<organism evidence="4 5">
    <name type="scientific">Aspergillus udagawae</name>
    <dbReference type="NCBI Taxonomy" id="91492"/>
    <lineage>
        <taxon>Eukaryota</taxon>
        <taxon>Fungi</taxon>
        <taxon>Dikarya</taxon>
        <taxon>Ascomycota</taxon>
        <taxon>Pezizomycotina</taxon>
        <taxon>Eurotiomycetes</taxon>
        <taxon>Eurotiomycetidae</taxon>
        <taxon>Eurotiales</taxon>
        <taxon>Aspergillaceae</taxon>
        <taxon>Aspergillus</taxon>
        <taxon>Aspergillus subgen. Fumigati</taxon>
    </lineage>
</organism>
<dbReference type="Pfam" id="PF13622">
    <property type="entry name" value="4HBT_3"/>
    <property type="match status" value="1"/>
</dbReference>
<sequence>MGSQKDGPNRSGKLPFRASFVELMSLERLDSPSSTPEAPEKAERFQSLAAPYPPGMREMAFGGHVYAQSAYAASKTVGKGFVIHPIEMSIQDMTGTFILPGRLDVPYVYTVRHIRDGSMYCTRAVDARQNGKICFSCLCSFKRPEGQQTFHHQPAPAQERFKSLLAGKKPGDHLPSPSVDADWWIEQVQRGDIAEPEFPGLDVTKVDMTSYNATEEVKQSPENYRQLTLYALKGSPQDPDVAWSKQDLKHREKTGEFDNLYACAHMYASDKNSLLLIPRALGHETWSAMASLTLTVVFHHHGEALRMIDWDAGQAEDGKGLPRKWFIQEGWTPTSGENRAIHESYLWSPEGVLLATSYQDSLLRLEKPGREKL</sequence>
<dbReference type="GO" id="GO:0005782">
    <property type="term" value="C:peroxisomal matrix"/>
    <property type="evidence" value="ECO:0007669"/>
    <property type="project" value="UniProtKB-SubCell"/>
</dbReference>
<dbReference type="InterPro" id="IPR042171">
    <property type="entry name" value="Acyl-CoA_hotdog"/>
</dbReference>
<dbReference type="InterPro" id="IPR003703">
    <property type="entry name" value="Acyl_CoA_thio"/>
</dbReference>
<dbReference type="GO" id="GO:0006637">
    <property type="term" value="P:acyl-CoA metabolic process"/>
    <property type="evidence" value="ECO:0007669"/>
    <property type="project" value="InterPro"/>
</dbReference>
<dbReference type="CDD" id="cd03445">
    <property type="entry name" value="Thioesterase_II_repeat2"/>
    <property type="match status" value="1"/>
</dbReference>
<dbReference type="PANTHER" id="PTHR11066">
    <property type="entry name" value="ACYL-COA THIOESTERASE"/>
    <property type="match status" value="1"/>
</dbReference>
<dbReference type="EMBL" id="BLKC01000014">
    <property type="protein sequence ID" value="GFF29859.1"/>
    <property type="molecule type" value="Genomic_DNA"/>
</dbReference>
<dbReference type="SUPFAM" id="SSF54637">
    <property type="entry name" value="Thioesterase/thiol ester dehydrase-isomerase"/>
    <property type="match status" value="2"/>
</dbReference>
<gene>
    <name evidence="4" type="ORF">IFM46972_02749</name>
</gene>